<proteinExistence type="predicted"/>
<dbReference type="AlphaFoldDB" id="A0A918XQD5"/>
<evidence type="ECO:0000256" key="2">
    <source>
        <dbReference type="ARBA" id="ARBA00022729"/>
    </source>
</evidence>
<dbReference type="InterPro" id="IPR034984">
    <property type="entry name" value="Imelysin-like_IPPA"/>
</dbReference>
<dbReference type="CDD" id="cd14659">
    <property type="entry name" value="Imelysin-like_IPPA"/>
    <property type="match status" value="1"/>
</dbReference>
<reference evidence="5" key="2">
    <citation type="submission" date="2020-09" db="EMBL/GenBank/DDBJ databases">
        <authorList>
            <person name="Sun Q."/>
            <person name="Kim S."/>
        </authorList>
    </citation>
    <scope>NUCLEOTIDE SEQUENCE</scope>
    <source>
        <strain evidence="5">KCTC 42651</strain>
    </source>
</reference>
<accession>A0A918XQD5</accession>
<protein>
    <submittedName>
        <fullName evidence="5">Peptidase M75</fullName>
    </submittedName>
</protein>
<gene>
    <name evidence="5" type="ORF">GCM10017083_11530</name>
</gene>
<dbReference type="EMBL" id="BMZS01000002">
    <property type="protein sequence ID" value="GHD44281.1"/>
    <property type="molecule type" value="Genomic_DNA"/>
</dbReference>
<keyword evidence="2 3" id="KW-0732">Signal</keyword>
<feature type="chain" id="PRO_5037503142" evidence="3">
    <location>
        <begin position="25"/>
        <end position="357"/>
    </location>
</feature>
<evidence type="ECO:0000313" key="5">
    <source>
        <dbReference type="EMBL" id="GHD44281.1"/>
    </source>
</evidence>
<dbReference type="Pfam" id="PF09375">
    <property type="entry name" value="Peptidase_M75"/>
    <property type="match status" value="1"/>
</dbReference>
<comment type="subcellular location">
    <subcellularLocation>
        <location evidence="1">Cell envelope</location>
    </subcellularLocation>
</comment>
<dbReference type="GO" id="GO:0030313">
    <property type="term" value="C:cell envelope"/>
    <property type="evidence" value="ECO:0007669"/>
    <property type="project" value="UniProtKB-SubCell"/>
</dbReference>
<evidence type="ECO:0000259" key="4">
    <source>
        <dbReference type="Pfam" id="PF09375"/>
    </source>
</evidence>
<organism evidence="5 6">
    <name type="scientific">Thalassobaculum fulvum</name>
    <dbReference type="NCBI Taxonomy" id="1633335"/>
    <lineage>
        <taxon>Bacteria</taxon>
        <taxon>Pseudomonadati</taxon>
        <taxon>Pseudomonadota</taxon>
        <taxon>Alphaproteobacteria</taxon>
        <taxon>Rhodospirillales</taxon>
        <taxon>Thalassobaculaceae</taxon>
        <taxon>Thalassobaculum</taxon>
    </lineage>
</organism>
<evidence type="ECO:0000256" key="3">
    <source>
        <dbReference type="SAM" id="SignalP"/>
    </source>
</evidence>
<name>A0A918XQD5_9PROT</name>
<comment type="caution">
    <text evidence="5">The sequence shown here is derived from an EMBL/GenBank/DDBJ whole genome shotgun (WGS) entry which is preliminary data.</text>
</comment>
<dbReference type="RefSeq" id="WP_189987970.1">
    <property type="nucleotide sequence ID" value="NZ_BMZS01000002.1"/>
</dbReference>
<dbReference type="Gene3D" id="1.20.1420.20">
    <property type="entry name" value="M75 peptidase, HXXE motif"/>
    <property type="match status" value="1"/>
</dbReference>
<keyword evidence="6" id="KW-1185">Reference proteome</keyword>
<evidence type="ECO:0000256" key="1">
    <source>
        <dbReference type="ARBA" id="ARBA00004196"/>
    </source>
</evidence>
<dbReference type="InterPro" id="IPR018976">
    <property type="entry name" value="Imelysin-like"/>
</dbReference>
<reference evidence="5" key="1">
    <citation type="journal article" date="2014" name="Int. J. Syst. Evol. Microbiol.">
        <title>Complete genome sequence of Corynebacterium casei LMG S-19264T (=DSM 44701T), isolated from a smear-ripened cheese.</title>
        <authorList>
            <consortium name="US DOE Joint Genome Institute (JGI-PGF)"/>
            <person name="Walter F."/>
            <person name="Albersmeier A."/>
            <person name="Kalinowski J."/>
            <person name="Ruckert C."/>
        </authorList>
    </citation>
    <scope>NUCLEOTIDE SEQUENCE</scope>
    <source>
        <strain evidence="5">KCTC 42651</strain>
    </source>
</reference>
<evidence type="ECO:0000313" key="6">
    <source>
        <dbReference type="Proteomes" id="UP000630353"/>
    </source>
</evidence>
<feature type="signal peptide" evidence="3">
    <location>
        <begin position="1"/>
        <end position="24"/>
    </location>
</feature>
<feature type="domain" description="Imelysin-like" evidence="4">
    <location>
        <begin position="45"/>
        <end position="325"/>
    </location>
</feature>
<sequence length="357" mass="37822">MRVLPTVLALALLAAPFSATPAAADPARDAAIVARAVTDYIRPATERFARDTHGLDDAVEGFCAAPGGDTRAALDAAFRGAVEGWSGIQFLRFGPLVEEHRLERIAFWPDPKGIGLRQLRRALADRDATVTDPGQLAGKSVALQGLTALEYLLYGDGGDQLDAFRCAFATAAAGSLAAVADAIAGEWAAPDGFAQRLIRPGSDDPVYRTPAESLAELHRALTTGLQVTRDQKLKPVLGDTPDTAKPFLAPFRRAGLSVAVLAADLSALGAFTAAAGFARDLPDEYRWLDNSLAFEFGNAVRAVGSVELPIDEAVYDQTARGRLEYLFVVLGNLQTMTRQDLATALDLKGGFNALDGD</sequence>
<dbReference type="InterPro" id="IPR038352">
    <property type="entry name" value="Imelysin_sf"/>
</dbReference>
<dbReference type="Proteomes" id="UP000630353">
    <property type="component" value="Unassembled WGS sequence"/>
</dbReference>